<dbReference type="SUPFAM" id="SSF103515">
    <property type="entry name" value="Autotransporter"/>
    <property type="match status" value="1"/>
</dbReference>
<keyword evidence="5" id="KW-1185">Reference proteome</keyword>
<feature type="domain" description="Autotransporter" evidence="2">
    <location>
        <begin position="729"/>
        <end position="995"/>
    </location>
</feature>
<accession>A0A7X3BVW8</accession>
<feature type="chain" id="PRO_5038918758" evidence="1">
    <location>
        <begin position="24"/>
        <end position="995"/>
    </location>
</feature>
<gene>
    <name evidence="3" type="ORF">GMD11_07005</name>
    <name evidence="4" type="ORF">GMD18_06655</name>
</gene>
<feature type="signal peptide" evidence="1">
    <location>
        <begin position="1"/>
        <end position="23"/>
    </location>
</feature>
<dbReference type="Proteomes" id="UP000443070">
    <property type="component" value="Unassembled WGS sequence"/>
</dbReference>
<evidence type="ECO:0000313" key="3">
    <source>
        <dbReference type="EMBL" id="MTT76006.1"/>
    </source>
</evidence>
<dbReference type="InterPro" id="IPR012332">
    <property type="entry name" value="Autotransporter_pectin_lyase_C"/>
</dbReference>
<dbReference type="SUPFAM" id="SSF51126">
    <property type="entry name" value="Pectin lyase-like"/>
    <property type="match status" value="1"/>
</dbReference>
<proteinExistence type="predicted"/>
<dbReference type="Gene3D" id="2.160.20.20">
    <property type="match status" value="1"/>
</dbReference>
<dbReference type="PROSITE" id="PS51208">
    <property type="entry name" value="AUTOTRANSPORTER"/>
    <property type="match status" value="1"/>
</dbReference>
<dbReference type="NCBIfam" id="TIGR01414">
    <property type="entry name" value="autotrans_barl"/>
    <property type="match status" value="1"/>
</dbReference>
<dbReference type="InterPro" id="IPR036709">
    <property type="entry name" value="Autotransporte_beta_dom_sf"/>
</dbReference>
<comment type="caution">
    <text evidence="3">The sequence shown here is derived from an EMBL/GenBank/DDBJ whole genome shotgun (WGS) entry which is preliminary data.</text>
</comment>
<evidence type="ECO:0000313" key="4">
    <source>
        <dbReference type="EMBL" id="MTU04069.1"/>
    </source>
</evidence>
<dbReference type="OrthoDB" id="6056869at2"/>
<name>A0A7X3BVW8_9FIRM</name>
<dbReference type="PRINTS" id="PR01484">
    <property type="entry name" value="PRTACTNFAMLY"/>
</dbReference>
<reference evidence="5 6" key="1">
    <citation type="journal article" date="2019" name="Nat. Med.">
        <title>A library of human gut bacterial isolates paired with longitudinal multiomics data enables mechanistic microbiome research.</title>
        <authorList>
            <person name="Poyet M."/>
            <person name="Groussin M."/>
            <person name="Gibbons S.M."/>
            <person name="Avila-Pacheco J."/>
            <person name="Jiang X."/>
            <person name="Kearney S.M."/>
            <person name="Perrotta A.R."/>
            <person name="Berdy B."/>
            <person name="Zhao S."/>
            <person name="Lieberman T.D."/>
            <person name="Swanson P.K."/>
            <person name="Smith M."/>
            <person name="Roesemann S."/>
            <person name="Alexander J.E."/>
            <person name="Rich S.A."/>
            <person name="Livny J."/>
            <person name="Vlamakis H."/>
            <person name="Clish C."/>
            <person name="Bullock K."/>
            <person name="Deik A."/>
            <person name="Scott J."/>
            <person name="Pierce K.A."/>
            <person name="Xavier R.J."/>
            <person name="Alm E.J."/>
        </authorList>
    </citation>
    <scope>NUCLEOTIDE SEQUENCE [LARGE SCALE GENOMIC DNA]</scope>
    <source>
        <strain evidence="3 6">BIOML-A13</strain>
        <strain evidence="4 5">BIOML-A3</strain>
    </source>
</reference>
<protein>
    <submittedName>
        <fullName evidence="3">Autotransporter outer membrane beta-barrel domain-containing protein</fullName>
    </submittedName>
</protein>
<dbReference type="Proteomes" id="UP000484547">
    <property type="component" value="Unassembled WGS sequence"/>
</dbReference>
<evidence type="ECO:0000313" key="6">
    <source>
        <dbReference type="Proteomes" id="UP000484547"/>
    </source>
</evidence>
<dbReference type="InterPro" id="IPR003991">
    <property type="entry name" value="Pertactin_virulence_factor"/>
</dbReference>
<dbReference type="EMBL" id="WNBW01000004">
    <property type="protein sequence ID" value="MTU04069.1"/>
    <property type="molecule type" value="Genomic_DNA"/>
</dbReference>
<dbReference type="RefSeq" id="WP_149955634.1">
    <property type="nucleotide sequence ID" value="NZ_WNBG01000004.1"/>
</dbReference>
<evidence type="ECO:0000313" key="5">
    <source>
        <dbReference type="Proteomes" id="UP000443070"/>
    </source>
</evidence>
<dbReference type="EMBL" id="WNBM01000004">
    <property type="protein sequence ID" value="MTT76006.1"/>
    <property type="molecule type" value="Genomic_DNA"/>
</dbReference>
<evidence type="ECO:0000259" key="2">
    <source>
        <dbReference type="PROSITE" id="PS51208"/>
    </source>
</evidence>
<organism evidence="3 6">
    <name type="scientific">Phascolarctobacterium faecium</name>
    <dbReference type="NCBI Taxonomy" id="33025"/>
    <lineage>
        <taxon>Bacteria</taxon>
        <taxon>Bacillati</taxon>
        <taxon>Bacillota</taxon>
        <taxon>Negativicutes</taxon>
        <taxon>Acidaminococcales</taxon>
        <taxon>Acidaminococcaceae</taxon>
        <taxon>Phascolarctobacterium</taxon>
    </lineage>
</organism>
<evidence type="ECO:0000256" key="1">
    <source>
        <dbReference type="SAM" id="SignalP"/>
    </source>
</evidence>
<dbReference type="Pfam" id="PF03797">
    <property type="entry name" value="Autotransporter"/>
    <property type="match status" value="1"/>
</dbReference>
<dbReference type="GO" id="GO:0019867">
    <property type="term" value="C:outer membrane"/>
    <property type="evidence" value="ECO:0007669"/>
    <property type="project" value="InterPro"/>
</dbReference>
<dbReference type="InterPro" id="IPR011050">
    <property type="entry name" value="Pectin_lyase_fold/virulence"/>
</dbReference>
<sequence>MKKELARTITLGLLMGSSTSAFLTNSVVAAAEPTKATITITTASDPIISSQDYTNVDEQYIQGDSLSGSQSNVTGNWNVNGIITTDGQDVGIKFNKLQFDIAEPDNRNSYPNHVIEAVRNGETITMAGKELVINATQKNYNGTNSASEKSFSTGIYTKSGGAVKLDSNTTTINIKSNVKANLDASGMTADNGGSITVSGKLDIVVEAGKQGYGLLTNKNGQMILNGDNTIKVTGGADTPYMSGIRIDADSAVAGNAMEFHGKNTTITADLKTGKAYSYVAGIWGARDVVLDNHENIVINTVTDTTASSTKNIGIFMTGNADLNITSQNTKINVTSTGSAGSYGIRLEPSLSGESKKAGNAYINNNSTTGTTEITVASSKGSSYGLQSSANGEIKIGGAALKVKATASALSKNAYAVCNDKNTNYSTSGGSIYLNAATNIITAESTGTLGKAYAVSVQDSDDGHTSISGSSHIEAKAASTTNAYALYTKNGGAIEVNKADQNVQNVVIGRIHAGGSGTILLNLNGLDSSLTGDINYETNASAKLGLADSAVWNMTQTSKTTDLTLNGGIIDMRADNNTYSTLTTKKLSGSDGVIKQDIDVRDMKSDKILVTEDFSGTQALDIYQKDNYVPAGDNTEGTGLVLASVNGDGVFTAKDREGTLFYTHYDLANKQSDTAGYTTDWYLDKISNLDPGDKPTTSVDTILAANALNYHTWRTENDKLLQRMGELRHNGDEQNGAWFRTHGSKIGRSGKFGFENKYTAYELGYDELTKNTAEVKRYQGAALSYTDGSSGYSSGSGDNSNKAISFYTTEIGSKGHYLDVVFKISNMDNDFAVYDTNSNKITGDFNNTGVSLSAEYGRKNTLQNGWYIEPQAQFTLGYLGGDNYTTNNGIEVRQSGIQSAVGRLGFNIGKEVSSAGIVYAKANLLHEFGGGYDVSMRDSSGAVTVSDIFNDTWFEYGIGAALKTGRSSHLYFDVERSTGSDFKKDWQWNIGARWTF</sequence>
<dbReference type="InterPro" id="IPR005546">
    <property type="entry name" value="Autotransporte_beta"/>
</dbReference>
<dbReference type="SMART" id="SM00869">
    <property type="entry name" value="Autotransporter"/>
    <property type="match status" value="1"/>
</dbReference>
<dbReference type="InterPro" id="IPR006315">
    <property type="entry name" value="OM_autotransptr_brl_dom"/>
</dbReference>
<dbReference type="AlphaFoldDB" id="A0A7X3BVW8"/>
<dbReference type="Gene3D" id="2.40.128.130">
    <property type="entry name" value="Autotransporter beta-domain"/>
    <property type="match status" value="1"/>
</dbReference>
<keyword evidence="1" id="KW-0732">Signal</keyword>